<protein>
    <recommendedName>
        <fullName evidence="1">Clr5 domain-containing protein</fullName>
    </recommendedName>
</protein>
<organism evidence="2">
    <name type="scientific">Penicillium chrysogenum</name>
    <name type="common">Penicillium notatum</name>
    <dbReference type="NCBI Taxonomy" id="5076"/>
    <lineage>
        <taxon>Eukaryota</taxon>
        <taxon>Fungi</taxon>
        <taxon>Dikarya</taxon>
        <taxon>Ascomycota</taxon>
        <taxon>Pezizomycotina</taxon>
        <taxon>Eurotiomycetes</taxon>
        <taxon>Eurotiomycetidae</taxon>
        <taxon>Eurotiales</taxon>
        <taxon>Aspergillaceae</taxon>
        <taxon>Penicillium</taxon>
        <taxon>Penicillium chrysogenum species complex</taxon>
    </lineage>
</organism>
<evidence type="ECO:0000259" key="1">
    <source>
        <dbReference type="Pfam" id="PF14420"/>
    </source>
</evidence>
<dbReference type="EMBL" id="CM002800">
    <property type="protein sequence ID" value="KZN85016.1"/>
    <property type="molecule type" value="Genomic_DNA"/>
</dbReference>
<reference evidence="2" key="1">
    <citation type="journal article" date="2014" name="Genome Announc.">
        <title>Complete sequencing and chromosome-scale genome assembly of the industrial progenitor strain P2niaD18 from the penicillin producer Penicillium chrysogenum.</title>
        <authorList>
            <person name="Specht T."/>
            <person name="Dahlmann T.A."/>
            <person name="Zadra I."/>
            <person name="Kurnsteiner H."/>
            <person name="Kuck U."/>
        </authorList>
    </citation>
    <scope>NUCLEOTIDE SEQUENCE [LARGE SCALE GENOMIC DNA]</scope>
    <source>
        <strain evidence="2">P2niaD18</strain>
    </source>
</reference>
<accession>A0A167QPS0</accession>
<evidence type="ECO:0000313" key="2">
    <source>
        <dbReference type="EMBL" id="KZN85016.1"/>
    </source>
</evidence>
<feature type="domain" description="Clr5" evidence="1">
    <location>
        <begin position="32"/>
        <end position="79"/>
    </location>
</feature>
<gene>
    <name evidence="2" type="ORF">EN45_091840</name>
</gene>
<sequence>MLNPSISKPPNRTDHDFEAIPTAQILAMPPRIDLDPYKDEILDLISQNTTQAAIRSLLQDKYDIVASRSVLQSSLSKWRATLHTKSRTKKADIQARVKELLPLYNTGDIIRILAADSTPSSERTIRRIRGDLSIKLRLSPEEREQQLTDIKAILIKYGFQPRKIRSDRGTETVLLTDTQYELRKLADPSVQIRDCYLYGRSVDNQRIEGWWGLLSRATTGLFHVSDISSSWKLFMGKLFMGKLFMGKLFMEALHGSSSWKLFMEALHGSSSWGSSSWGSSSWGSSS</sequence>
<proteinExistence type="predicted"/>
<dbReference type="InterPro" id="IPR025676">
    <property type="entry name" value="Clr5_dom"/>
</dbReference>
<dbReference type="PANTHER" id="PTHR46177:SF1">
    <property type="entry name" value="INTEGRASE CATALYTIC DOMAIN-CONTAINING PROTEIN"/>
    <property type="match status" value="1"/>
</dbReference>
<name>A0A167QPS0_PENCH</name>
<dbReference type="AlphaFoldDB" id="A0A167QPS0"/>
<dbReference type="PANTHER" id="PTHR46177">
    <property type="entry name" value="INTEGRASE CATALYTIC DOMAIN-CONTAINING PROTEIN"/>
    <property type="match status" value="1"/>
</dbReference>
<dbReference type="Proteomes" id="UP000076449">
    <property type="component" value="Chromosome III"/>
</dbReference>
<dbReference type="Pfam" id="PF14420">
    <property type="entry name" value="Clr5"/>
    <property type="match status" value="1"/>
</dbReference>